<accession>A0ABU5LTD7</accession>
<keyword evidence="2" id="KW-1185">Reference proteome</keyword>
<dbReference type="RefSeq" id="WP_219019604.1">
    <property type="nucleotide sequence ID" value="NZ_CP079203.1"/>
</dbReference>
<evidence type="ECO:0000313" key="2">
    <source>
        <dbReference type="Proteomes" id="UP001292182"/>
    </source>
</evidence>
<name>A0ABU5LTD7_9SPHN</name>
<gene>
    <name evidence="1" type="ORF">N4G62_14325</name>
</gene>
<dbReference type="Proteomes" id="UP001292182">
    <property type="component" value="Unassembled WGS sequence"/>
</dbReference>
<evidence type="ECO:0000313" key="1">
    <source>
        <dbReference type="EMBL" id="MDZ7283200.1"/>
    </source>
</evidence>
<evidence type="ECO:0008006" key="3">
    <source>
        <dbReference type="Google" id="ProtNLM"/>
    </source>
</evidence>
<sequence length="110" mass="12206">MIPIIRFLSMVCRILLLRLVRSSRFCGGKHVGAGAFRPTPTLYPVDTCKVVGCIYSCPVNNARVMEKALNLVLAVRHAMLSLSTALVQQAGTAWLIVRRKKLANPRFLLL</sequence>
<reference evidence="2" key="1">
    <citation type="submission" date="2023-07" db="EMBL/GenBank/DDBJ databases">
        <title>Whole genome sequence analysis of rice epiphytic Sphingomonas sanguinis OsEp_Plm_15B2.</title>
        <authorList>
            <person name="Sahu K.P."/>
            <person name="Asharani P."/>
            <person name="Reddy B."/>
            <person name="Kumar A."/>
        </authorList>
    </citation>
    <scope>NUCLEOTIDE SEQUENCE [LARGE SCALE GENOMIC DNA]</scope>
    <source>
        <strain evidence="2">OsEp_Plm_15B2</strain>
    </source>
</reference>
<proteinExistence type="predicted"/>
<protein>
    <recommendedName>
        <fullName evidence="3">Secreted protein</fullName>
    </recommendedName>
</protein>
<dbReference type="EMBL" id="JAOBTW010000017">
    <property type="protein sequence ID" value="MDZ7283200.1"/>
    <property type="molecule type" value="Genomic_DNA"/>
</dbReference>
<organism evidence="1 2">
    <name type="scientific">Sphingomonas sanguinis</name>
    <dbReference type="NCBI Taxonomy" id="33051"/>
    <lineage>
        <taxon>Bacteria</taxon>
        <taxon>Pseudomonadati</taxon>
        <taxon>Pseudomonadota</taxon>
        <taxon>Alphaproteobacteria</taxon>
        <taxon>Sphingomonadales</taxon>
        <taxon>Sphingomonadaceae</taxon>
        <taxon>Sphingomonas</taxon>
    </lineage>
</organism>
<comment type="caution">
    <text evidence="1">The sequence shown here is derived from an EMBL/GenBank/DDBJ whole genome shotgun (WGS) entry which is preliminary data.</text>
</comment>